<dbReference type="Proteomes" id="UP000663722">
    <property type="component" value="Chromosome"/>
</dbReference>
<sequence length="43" mass="5142">MRKSNRLRKFIIIPFEIRRLITSVGYSFLLREPVFNNSSLIDT</sequence>
<accession>A0A975BJY0</accession>
<name>A0A975BJY0_9BACT</name>
<protein>
    <submittedName>
        <fullName evidence="1">Uncharacterized protein</fullName>
    </submittedName>
</protein>
<keyword evidence="2" id="KW-1185">Reference proteome</keyword>
<evidence type="ECO:0000313" key="1">
    <source>
        <dbReference type="EMBL" id="QTA86514.1"/>
    </source>
</evidence>
<reference evidence="1" key="1">
    <citation type="journal article" date="2021" name="Microb. Physiol.">
        <title>Proteogenomic Insights into the Physiology of Marine, Sulfate-Reducing, Filamentous Desulfonema limicola and Desulfonema magnum.</title>
        <authorList>
            <person name="Schnaars V."/>
            <person name="Wohlbrand L."/>
            <person name="Scheve S."/>
            <person name="Hinrichs C."/>
            <person name="Reinhardt R."/>
            <person name="Rabus R."/>
        </authorList>
    </citation>
    <scope>NUCLEOTIDE SEQUENCE</scope>
    <source>
        <strain evidence="1">4be13</strain>
    </source>
</reference>
<organism evidence="1 2">
    <name type="scientific">Desulfonema magnum</name>
    <dbReference type="NCBI Taxonomy" id="45655"/>
    <lineage>
        <taxon>Bacteria</taxon>
        <taxon>Pseudomonadati</taxon>
        <taxon>Thermodesulfobacteriota</taxon>
        <taxon>Desulfobacteria</taxon>
        <taxon>Desulfobacterales</taxon>
        <taxon>Desulfococcaceae</taxon>
        <taxon>Desulfonema</taxon>
    </lineage>
</organism>
<dbReference type="KEGG" id="dmm:dnm_025380"/>
<evidence type="ECO:0000313" key="2">
    <source>
        <dbReference type="Proteomes" id="UP000663722"/>
    </source>
</evidence>
<dbReference type="EMBL" id="CP061800">
    <property type="protein sequence ID" value="QTA86514.1"/>
    <property type="molecule type" value="Genomic_DNA"/>
</dbReference>
<gene>
    <name evidence="1" type="ORF">dnm_025380</name>
</gene>
<dbReference type="AlphaFoldDB" id="A0A975BJY0"/>
<proteinExistence type="predicted"/>